<reference evidence="1 2" key="1">
    <citation type="journal article" date="2022" name="Allergy">
        <title>Genome assembly and annotation of Periplaneta americana reveal a comprehensive cockroach allergen profile.</title>
        <authorList>
            <person name="Wang L."/>
            <person name="Xiong Q."/>
            <person name="Saelim N."/>
            <person name="Wang L."/>
            <person name="Nong W."/>
            <person name="Wan A.T."/>
            <person name="Shi M."/>
            <person name="Liu X."/>
            <person name="Cao Q."/>
            <person name="Hui J.H.L."/>
            <person name="Sookrung N."/>
            <person name="Leung T.F."/>
            <person name="Tungtrongchitr A."/>
            <person name="Tsui S.K.W."/>
        </authorList>
    </citation>
    <scope>NUCLEOTIDE SEQUENCE [LARGE SCALE GENOMIC DNA]</scope>
    <source>
        <strain evidence="1">PWHHKU_190912</strain>
    </source>
</reference>
<gene>
    <name evidence="1" type="ORF">ANN_14338</name>
</gene>
<keyword evidence="2" id="KW-1185">Reference proteome</keyword>
<comment type="caution">
    <text evidence="1">The sequence shown here is derived from an EMBL/GenBank/DDBJ whole genome shotgun (WGS) entry which is preliminary data.</text>
</comment>
<dbReference type="Proteomes" id="UP001148838">
    <property type="component" value="Unassembled WGS sequence"/>
</dbReference>
<organism evidence="1 2">
    <name type="scientific">Periplaneta americana</name>
    <name type="common">American cockroach</name>
    <name type="synonym">Blatta americana</name>
    <dbReference type="NCBI Taxonomy" id="6978"/>
    <lineage>
        <taxon>Eukaryota</taxon>
        <taxon>Metazoa</taxon>
        <taxon>Ecdysozoa</taxon>
        <taxon>Arthropoda</taxon>
        <taxon>Hexapoda</taxon>
        <taxon>Insecta</taxon>
        <taxon>Pterygota</taxon>
        <taxon>Neoptera</taxon>
        <taxon>Polyneoptera</taxon>
        <taxon>Dictyoptera</taxon>
        <taxon>Blattodea</taxon>
        <taxon>Blattoidea</taxon>
        <taxon>Blattidae</taxon>
        <taxon>Blattinae</taxon>
        <taxon>Periplaneta</taxon>
    </lineage>
</organism>
<sequence>MPRSLQRALCQNNNKKQQTLGKAISLFLRRDWSVDEKGNQLFPLFRHNNLELNQANASTSANESDGFQLVSRNKYKKREPKVGTLASSNIEMAPERIKTKSLFVSRFSSKVNSNNIEDSLKNQLQLRSLAVTKLKTKYQSYSSFHITVDVRDFDSINNPEVWPAGCLIAPFYGKLKTEQHFAHSADSNSVDSREMPLSLSLARSHFQYRLFEDTNKKRGGGVLTAISNQLPFTRRRFDLEIISECVWVEIRMADGFNLLIANVWEFRRRSPLKFGEFVYEALRSKLIQVTFTRLRTGTDLFLFAIELNEMIHVKTLRIKRPDHREMNHNTEYSALKRVLGVGHPSSALDRAGPVSRTSSVISSGFQSPKLFLSGGSSCLRARCRLHTSSLISPRGADP</sequence>
<proteinExistence type="predicted"/>
<dbReference type="EMBL" id="JAJSOF020000019">
    <property type="protein sequence ID" value="KAJ4438393.1"/>
    <property type="molecule type" value="Genomic_DNA"/>
</dbReference>
<protein>
    <submittedName>
        <fullName evidence="1">Uncharacterized protein</fullName>
    </submittedName>
</protein>
<evidence type="ECO:0000313" key="1">
    <source>
        <dbReference type="EMBL" id="KAJ4438393.1"/>
    </source>
</evidence>
<evidence type="ECO:0000313" key="2">
    <source>
        <dbReference type="Proteomes" id="UP001148838"/>
    </source>
</evidence>
<name>A0ABQ8SX93_PERAM</name>
<accession>A0ABQ8SX93</accession>